<protein>
    <submittedName>
        <fullName evidence="1">Bacteriophage protein</fullName>
    </submittedName>
</protein>
<evidence type="ECO:0000313" key="2">
    <source>
        <dbReference type="Proteomes" id="UP000250443"/>
    </source>
</evidence>
<sequence>MLIIRMQNGFTLNLEKSIGSAGKHAIWEFHRGENSYMRPPDYTPWRHATLLPAEPSGGQVVQVAICRPGLDEAEWIPVGEGIARYESER</sequence>
<dbReference type="Proteomes" id="UP000250443">
    <property type="component" value="Unassembled WGS sequence"/>
</dbReference>
<evidence type="ECO:0000313" key="1">
    <source>
        <dbReference type="EMBL" id="SPZ02471.1"/>
    </source>
</evidence>
<accession>A0A2X2C6E4</accession>
<organism evidence="1 2">
    <name type="scientific">Pseudomonas luteola</name>
    <dbReference type="NCBI Taxonomy" id="47886"/>
    <lineage>
        <taxon>Bacteria</taxon>
        <taxon>Pseudomonadati</taxon>
        <taxon>Pseudomonadota</taxon>
        <taxon>Gammaproteobacteria</taxon>
        <taxon>Pseudomonadales</taxon>
        <taxon>Pseudomonadaceae</taxon>
        <taxon>Pseudomonas</taxon>
    </lineage>
</organism>
<gene>
    <name evidence="1" type="ORF">NCTC11842_00628</name>
</gene>
<dbReference type="RefSeq" id="WP_112297536.1">
    <property type="nucleotide sequence ID" value="NZ_UAUF01000007.1"/>
</dbReference>
<proteinExistence type="predicted"/>
<dbReference type="EMBL" id="UAUF01000007">
    <property type="protein sequence ID" value="SPZ02471.1"/>
    <property type="molecule type" value="Genomic_DNA"/>
</dbReference>
<name>A0A2X2C6E4_PSELU</name>
<reference evidence="1 2" key="1">
    <citation type="submission" date="2018-06" db="EMBL/GenBank/DDBJ databases">
        <authorList>
            <consortium name="Pathogen Informatics"/>
            <person name="Doyle S."/>
        </authorList>
    </citation>
    <scope>NUCLEOTIDE SEQUENCE [LARGE SCALE GENOMIC DNA]</scope>
    <source>
        <strain evidence="1 2">NCTC11842</strain>
    </source>
</reference>
<dbReference type="AlphaFoldDB" id="A0A2X2C6E4"/>